<organism evidence="1">
    <name type="scientific">uncultured Woeseiaceae bacterium</name>
    <dbReference type="NCBI Taxonomy" id="1983305"/>
    <lineage>
        <taxon>Bacteria</taxon>
        <taxon>Pseudomonadati</taxon>
        <taxon>Pseudomonadota</taxon>
        <taxon>Gammaproteobacteria</taxon>
        <taxon>Woeseiales</taxon>
        <taxon>Woeseiaceae</taxon>
        <taxon>environmental samples</taxon>
    </lineage>
</organism>
<evidence type="ECO:0008006" key="2">
    <source>
        <dbReference type="Google" id="ProtNLM"/>
    </source>
</evidence>
<dbReference type="InterPro" id="IPR025516">
    <property type="entry name" value="DUF4404"/>
</dbReference>
<dbReference type="AlphaFoldDB" id="A0A7D9H4G5"/>
<dbReference type="Pfam" id="PF14357">
    <property type="entry name" value="DUF4404"/>
    <property type="match status" value="1"/>
</dbReference>
<reference evidence="1" key="1">
    <citation type="submission" date="2019-07" db="EMBL/GenBank/DDBJ databases">
        <authorList>
            <person name="Weber M."/>
            <person name="Kostadinov I."/>
            <person name="Kostadinov D I."/>
        </authorList>
    </citation>
    <scope>NUCLEOTIDE SEQUENCE</scope>
    <source>
        <strain evidence="1">Gfbio:sag-sample-m06:053724c1-46a9-4a36-b237-ea2bf867836b</strain>
    </source>
</reference>
<dbReference type="EMBL" id="LR633967">
    <property type="protein sequence ID" value="VUX56252.1"/>
    <property type="molecule type" value="Genomic_DNA"/>
</dbReference>
<name>A0A7D9H4G5_9GAMM</name>
<accession>A0A7D9H4G5</accession>
<protein>
    <recommendedName>
        <fullName evidence="2">DUF4404 family protein</fullName>
    </recommendedName>
</protein>
<gene>
    <name evidence="1" type="ORF">JTBM06_V1_470001</name>
</gene>
<sequence length="87" mass="10038">MSNEKIRILLAKLHDEVRDTELDADTRSSLRELDSDIHDLLDSATSRQKISFVMERAKLLETRFAISHPTVERFMREVIDTLAKIGV</sequence>
<evidence type="ECO:0000313" key="1">
    <source>
        <dbReference type="EMBL" id="VUX56252.1"/>
    </source>
</evidence>
<proteinExistence type="predicted"/>